<accession>A0A810N9J5</accession>
<gene>
    <name evidence="5" type="ORF">Prubr_58200</name>
</gene>
<protein>
    <submittedName>
        <fullName evidence="5">Quinone oxidoreductase</fullName>
    </submittedName>
</protein>
<dbReference type="Pfam" id="PF00107">
    <property type="entry name" value="ADH_zinc_N"/>
    <property type="match status" value="1"/>
</dbReference>
<keyword evidence="6" id="KW-1185">Reference proteome</keyword>
<dbReference type="RefSeq" id="WP_212817980.1">
    <property type="nucleotide sequence ID" value="NZ_AP023359.1"/>
</dbReference>
<dbReference type="CDD" id="cd05286">
    <property type="entry name" value="QOR2"/>
    <property type="match status" value="1"/>
</dbReference>
<dbReference type="InterPro" id="IPR013154">
    <property type="entry name" value="ADH-like_N"/>
</dbReference>
<dbReference type="InterPro" id="IPR047618">
    <property type="entry name" value="QOR-like"/>
</dbReference>
<reference evidence="5" key="1">
    <citation type="submission" date="2020-08" db="EMBL/GenBank/DDBJ databases">
        <title>Whole genome shotgun sequence of Polymorphospora rubra NBRC 101157.</title>
        <authorList>
            <person name="Komaki H."/>
            <person name="Tamura T."/>
        </authorList>
    </citation>
    <scope>NUCLEOTIDE SEQUENCE</scope>
    <source>
        <strain evidence="5">NBRC 101157</strain>
    </source>
</reference>
<dbReference type="InterPro" id="IPR013149">
    <property type="entry name" value="ADH-like_C"/>
</dbReference>
<organism evidence="5 6">
    <name type="scientific">Polymorphospora rubra</name>
    <dbReference type="NCBI Taxonomy" id="338584"/>
    <lineage>
        <taxon>Bacteria</taxon>
        <taxon>Bacillati</taxon>
        <taxon>Actinomycetota</taxon>
        <taxon>Actinomycetes</taxon>
        <taxon>Micromonosporales</taxon>
        <taxon>Micromonosporaceae</taxon>
        <taxon>Polymorphospora</taxon>
    </lineage>
</organism>
<dbReference type="Gene3D" id="3.40.50.720">
    <property type="entry name" value="NAD(P)-binding Rossmann-like Domain"/>
    <property type="match status" value="1"/>
</dbReference>
<feature type="region of interest" description="Disordered" evidence="3">
    <location>
        <begin position="1"/>
        <end position="26"/>
    </location>
</feature>
<dbReference type="Gene3D" id="3.90.180.10">
    <property type="entry name" value="Medium-chain alcohol dehydrogenases, catalytic domain"/>
    <property type="match status" value="1"/>
</dbReference>
<dbReference type="InterPro" id="IPR011032">
    <property type="entry name" value="GroES-like_sf"/>
</dbReference>
<sequence length="320" mass="33145">MDVIRVSRTGDAGVLTPQRLDPPEPGPGEVLVRLAAVGVNYIEVYHRTGLYPMPLPFTPGSEGAGTVVAVGPGVTTPAVGDRVAGADFAGAYAGSALAPADRVVPVPDGVDDEVAAAALLQGLTAHYLVFDAYPVRPGDIVLVHAAAGGVGLLLTQLATALGGRVVATASTEDKRRLAADAGAEWTVGYDDFPDRIRELTGGAGVPAVYDSVGQATFDASLASLRRRGTLVLYGQSSGPVPPVNLSRLAAGGSLYVTRPTLGSFVATRDELVTRTDDLFRRIADGSLRITIGGRYPLTEAARAHTDLESRRTTGKLLLIP</sequence>
<evidence type="ECO:0000256" key="2">
    <source>
        <dbReference type="ARBA" id="ARBA00023002"/>
    </source>
</evidence>
<proteinExistence type="predicted"/>
<dbReference type="PANTHER" id="PTHR48106:SF13">
    <property type="entry name" value="QUINONE OXIDOREDUCTASE-RELATED"/>
    <property type="match status" value="1"/>
</dbReference>
<dbReference type="Proteomes" id="UP000680866">
    <property type="component" value="Chromosome"/>
</dbReference>
<evidence type="ECO:0000313" key="5">
    <source>
        <dbReference type="EMBL" id="BCJ68799.1"/>
    </source>
</evidence>
<evidence type="ECO:0000259" key="4">
    <source>
        <dbReference type="SMART" id="SM00829"/>
    </source>
</evidence>
<evidence type="ECO:0000256" key="1">
    <source>
        <dbReference type="ARBA" id="ARBA00022857"/>
    </source>
</evidence>
<dbReference type="InterPro" id="IPR036291">
    <property type="entry name" value="NAD(P)-bd_dom_sf"/>
</dbReference>
<dbReference type="FunFam" id="3.40.50.720:FF:000053">
    <property type="entry name" value="Quinone oxidoreductase 1"/>
    <property type="match status" value="1"/>
</dbReference>
<dbReference type="GO" id="GO:0070402">
    <property type="term" value="F:NADPH binding"/>
    <property type="evidence" value="ECO:0007669"/>
    <property type="project" value="TreeGrafter"/>
</dbReference>
<dbReference type="InterPro" id="IPR020843">
    <property type="entry name" value="ER"/>
</dbReference>
<evidence type="ECO:0000313" key="6">
    <source>
        <dbReference type="Proteomes" id="UP000680866"/>
    </source>
</evidence>
<dbReference type="Pfam" id="PF08240">
    <property type="entry name" value="ADH_N"/>
    <property type="match status" value="1"/>
</dbReference>
<dbReference type="SUPFAM" id="SSF51735">
    <property type="entry name" value="NAD(P)-binding Rossmann-fold domains"/>
    <property type="match status" value="1"/>
</dbReference>
<name>A0A810N9J5_9ACTN</name>
<dbReference type="KEGG" id="pry:Prubr_58200"/>
<dbReference type="GO" id="GO:0035925">
    <property type="term" value="F:mRNA 3'-UTR AU-rich region binding"/>
    <property type="evidence" value="ECO:0007669"/>
    <property type="project" value="TreeGrafter"/>
</dbReference>
<dbReference type="GO" id="GO:0005829">
    <property type="term" value="C:cytosol"/>
    <property type="evidence" value="ECO:0007669"/>
    <property type="project" value="TreeGrafter"/>
</dbReference>
<dbReference type="GO" id="GO:0003960">
    <property type="term" value="F:quinone reductase (NADPH) activity"/>
    <property type="evidence" value="ECO:0007669"/>
    <property type="project" value="InterPro"/>
</dbReference>
<keyword evidence="2" id="KW-0560">Oxidoreductase</keyword>
<feature type="domain" description="Enoyl reductase (ER)" evidence="4">
    <location>
        <begin position="10"/>
        <end position="318"/>
    </location>
</feature>
<dbReference type="SUPFAM" id="SSF50129">
    <property type="entry name" value="GroES-like"/>
    <property type="match status" value="1"/>
</dbReference>
<evidence type="ECO:0000256" key="3">
    <source>
        <dbReference type="SAM" id="MobiDB-lite"/>
    </source>
</evidence>
<dbReference type="AlphaFoldDB" id="A0A810N9J5"/>
<dbReference type="SMART" id="SM00829">
    <property type="entry name" value="PKS_ER"/>
    <property type="match status" value="1"/>
</dbReference>
<dbReference type="EMBL" id="AP023359">
    <property type="protein sequence ID" value="BCJ68799.1"/>
    <property type="molecule type" value="Genomic_DNA"/>
</dbReference>
<keyword evidence="1" id="KW-0521">NADP</keyword>
<dbReference type="PANTHER" id="PTHR48106">
    <property type="entry name" value="QUINONE OXIDOREDUCTASE PIG3-RELATED"/>
    <property type="match status" value="1"/>
</dbReference>